<dbReference type="InterPro" id="IPR001451">
    <property type="entry name" value="Hexapep"/>
</dbReference>
<evidence type="ECO:0000256" key="1">
    <source>
        <dbReference type="SAM" id="MobiDB-lite"/>
    </source>
</evidence>
<dbReference type="PANTHER" id="PTHR43300">
    <property type="entry name" value="ACETYLTRANSFERASE"/>
    <property type="match status" value="1"/>
</dbReference>
<dbReference type="InterPro" id="IPR011004">
    <property type="entry name" value="Trimer_LpxA-like_sf"/>
</dbReference>
<sequence>MTWLADPSAIVEDGAVVGDGTRIWHHAHVRSGARIGAGCSLGKNVYVDAGVRLGDGVKVQNNVSIYRGVDIGDEVFLGPSCVFTNDLLPRAGNDDFRVVPTTVRRGASIGANVTIVCGTTLGEWSMVAAGSVVTRDVAPHQLVLGNPARHHGWVCRRGHVVSRAAEPPPDPDRCPACEEPAP</sequence>
<dbReference type="PANTHER" id="PTHR43300:SF4">
    <property type="entry name" value="ACYL-[ACYL-CARRIER-PROTEIN]--UDP-N-ACETYLGLUCOSAMINE O-ACYLTRANSFERASE"/>
    <property type="match status" value="1"/>
</dbReference>
<dbReference type="InterPro" id="IPR050179">
    <property type="entry name" value="Trans_hexapeptide_repeat"/>
</dbReference>
<dbReference type="EMBL" id="CP045851">
    <property type="protein sequence ID" value="QGG95986.1"/>
    <property type="molecule type" value="Genomic_DNA"/>
</dbReference>
<dbReference type="GO" id="GO:0016740">
    <property type="term" value="F:transferase activity"/>
    <property type="evidence" value="ECO:0007669"/>
    <property type="project" value="UniProtKB-KW"/>
</dbReference>
<dbReference type="SUPFAM" id="SSF51161">
    <property type="entry name" value="Trimeric LpxA-like enzymes"/>
    <property type="match status" value="1"/>
</dbReference>
<reference evidence="2 3" key="1">
    <citation type="submission" date="2019-11" db="EMBL/GenBank/DDBJ databases">
        <authorList>
            <person name="He Y."/>
        </authorList>
    </citation>
    <scope>NUCLEOTIDE SEQUENCE [LARGE SCALE GENOMIC DNA]</scope>
    <source>
        <strain evidence="2 3">SCSIO 58843</strain>
    </source>
</reference>
<accession>A0A5Q2RNJ0</accession>
<dbReference type="AlphaFoldDB" id="A0A5Q2RNJ0"/>
<feature type="region of interest" description="Disordered" evidence="1">
    <location>
        <begin position="162"/>
        <end position="182"/>
    </location>
</feature>
<organism evidence="2 3">
    <name type="scientific">Actinomarinicola tropica</name>
    <dbReference type="NCBI Taxonomy" id="2789776"/>
    <lineage>
        <taxon>Bacteria</taxon>
        <taxon>Bacillati</taxon>
        <taxon>Actinomycetota</taxon>
        <taxon>Acidimicrobiia</taxon>
        <taxon>Acidimicrobiales</taxon>
        <taxon>Iamiaceae</taxon>
        <taxon>Actinomarinicola</taxon>
    </lineage>
</organism>
<dbReference type="Pfam" id="PF14602">
    <property type="entry name" value="Hexapep_2"/>
    <property type="match status" value="2"/>
</dbReference>
<gene>
    <name evidence="2" type="ORF">GH723_13245</name>
</gene>
<keyword evidence="3" id="KW-1185">Reference proteome</keyword>
<keyword evidence="2" id="KW-0808">Transferase</keyword>
<dbReference type="RefSeq" id="WP_153760092.1">
    <property type="nucleotide sequence ID" value="NZ_CP045851.1"/>
</dbReference>
<name>A0A5Q2RNJ0_9ACTN</name>
<proteinExistence type="predicted"/>
<evidence type="ECO:0000313" key="2">
    <source>
        <dbReference type="EMBL" id="QGG95986.1"/>
    </source>
</evidence>
<evidence type="ECO:0000313" key="3">
    <source>
        <dbReference type="Proteomes" id="UP000334019"/>
    </source>
</evidence>
<dbReference type="KEGG" id="atq:GH723_13245"/>
<dbReference type="CDD" id="cd03358">
    <property type="entry name" value="LbH_WxcM_N_like"/>
    <property type="match status" value="1"/>
</dbReference>
<dbReference type="Gene3D" id="2.160.10.10">
    <property type="entry name" value="Hexapeptide repeat proteins"/>
    <property type="match status" value="1"/>
</dbReference>
<protein>
    <submittedName>
        <fullName evidence="2">N-acetyltransferase</fullName>
    </submittedName>
</protein>
<dbReference type="Proteomes" id="UP000334019">
    <property type="component" value="Chromosome"/>
</dbReference>